<evidence type="ECO:0000259" key="4">
    <source>
        <dbReference type="Pfam" id="PF01420"/>
    </source>
</evidence>
<dbReference type="Gene3D" id="3.90.220.20">
    <property type="entry name" value="DNA methylase specificity domains"/>
    <property type="match status" value="2"/>
</dbReference>
<dbReference type="EMBL" id="FNNH01000003">
    <property type="protein sequence ID" value="SDW10837.1"/>
    <property type="molecule type" value="Genomic_DNA"/>
</dbReference>
<dbReference type="AlphaFoldDB" id="A0A1H2QUH1"/>
<name>A0A1H2QUH1_9PROT</name>
<dbReference type="PANTHER" id="PTHR30408:SF12">
    <property type="entry name" value="TYPE I RESTRICTION ENZYME MJAVIII SPECIFICITY SUBUNIT"/>
    <property type="match status" value="1"/>
</dbReference>
<accession>A0A1H2QUH1</accession>
<dbReference type="CDD" id="cd17246">
    <property type="entry name" value="RMtype1_S_SonII-TRD2-CR2_like"/>
    <property type="match status" value="1"/>
</dbReference>
<sequence length="416" mass="46921">MGAWELRKLTELAEYINGYAFAPEDWGSEGLPIIRIEQLKNPNAPSDYFAGKLPEKNIIDDGDLIFSWSASLFLRIWKSGKAALNQHLFKVVEKPEVDRAFLKSFIEFYLPELTKASHGSTMQHITRKELDKFAASFPIDKAEQESIAAVIAALDRAIEQTEAHIAKQQRIKTGLMQDLLTKGIDKHGNIRSEATHTFKDSPLGRIPMEWEVESLSMQTEQITKGESPTWQGFKYQQEGVLFITSENVRDGYLDISKGEKFIQPEFNKKLFRSALKKGDVLINLVGASIARTAIFDLELEANINQAVCSIRPKEQVSPEWLCSYLQLPVNIGRLLGEQVETARANLSLGDIRGFTAAFPSTEEQKRIATLLLKQREHVLLVERHLDKLNLLKAALMHDLLTGERRVTPLLTQAAPQ</sequence>
<dbReference type="InterPro" id="IPR044946">
    <property type="entry name" value="Restrct_endonuc_typeI_TRD_sf"/>
</dbReference>
<dbReference type="SUPFAM" id="SSF116734">
    <property type="entry name" value="DNA methylase specificity domain"/>
    <property type="match status" value="2"/>
</dbReference>
<feature type="domain" description="Type I restriction modification DNA specificity" evidence="4">
    <location>
        <begin position="3"/>
        <end position="161"/>
    </location>
</feature>
<dbReference type="RefSeq" id="WP_074664970.1">
    <property type="nucleotide sequence ID" value="NZ_FNNH01000003.1"/>
</dbReference>
<dbReference type="GO" id="GO:0003677">
    <property type="term" value="F:DNA binding"/>
    <property type="evidence" value="ECO:0007669"/>
    <property type="project" value="UniProtKB-KW"/>
</dbReference>
<evidence type="ECO:0000256" key="3">
    <source>
        <dbReference type="ARBA" id="ARBA00023125"/>
    </source>
</evidence>
<keyword evidence="3" id="KW-0238">DNA-binding</keyword>
<proteinExistence type="inferred from homology"/>
<dbReference type="Pfam" id="PF01420">
    <property type="entry name" value="Methylase_S"/>
    <property type="match status" value="2"/>
</dbReference>
<dbReference type="InterPro" id="IPR052021">
    <property type="entry name" value="Type-I_RS_S_subunit"/>
</dbReference>
<comment type="similarity">
    <text evidence="1">Belongs to the type-I restriction system S methylase family.</text>
</comment>
<feature type="domain" description="Type I restriction modification DNA specificity" evidence="4">
    <location>
        <begin position="273"/>
        <end position="371"/>
    </location>
</feature>
<keyword evidence="2" id="KW-0680">Restriction system</keyword>
<gene>
    <name evidence="5" type="ORF">SAMN05421882_100330</name>
</gene>
<evidence type="ECO:0000313" key="5">
    <source>
        <dbReference type="EMBL" id="SDW10837.1"/>
    </source>
</evidence>
<evidence type="ECO:0000256" key="2">
    <source>
        <dbReference type="ARBA" id="ARBA00022747"/>
    </source>
</evidence>
<reference evidence="5 6" key="1">
    <citation type="submission" date="2016-10" db="EMBL/GenBank/DDBJ databases">
        <authorList>
            <person name="de Groot N.N."/>
        </authorList>
    </citation>
    <scope>NUCLEOTIDE SEQUENCE [LARGE SCALE GENOMIC DNA]</scope>
    <source>
        <strain evidence="5 6">Nm110</strain>
    </source>
</reference>
<dbReference type="PANTHER" id="PTHR30408">
    <property type="entry name" value="TYPE-1 RESTRICTION ENZYME ECOKI SPECIFICITY PROTEIN"/>
    <property type="match status" value="1"/>
</dbReference>
<dbReference type="GO" id="GO:0009307">
    <property type="term" value="P:DNA restriction-modification system"/>
    <property type="evidence" value="ECO:0007669"/>
    <property type="project" value="UniProtKB-KW"/>
</dbReference>
<dbReference type="InterPro" id="IPR000055">
    <property type="entry name" value="Restrct_endonuc_typeI_TRD"/>
</dbReference>
<organism evidence="5 6">
    <name type="scientific">Nitrosomonas communis</name>
    <dbReference type="NCBI Taxonomy" id="44574"/>
    <lineage>
        <taxon>Bacteria</taxon>
        <taxon>Pseudomonadati</taxon>
        <taxon>Pseudomonadota</taxon>
        <taxon>Betaproteobacteria</taxon>
        <taxon>Nitrosomonadales</taxon>
        <taxon>Nitrosomonadaceae</taxon>
        <taxon>Nitrosomonas</taxon>
    </lineage>
</organism>
<protein>
    <submittedName>
        <fullName evidence="5">Type I restriction enzyme, S subunit</fullName>
    </submittedName>
</protein>
<dbReference type="CDD" id="cd17254">
    <property type="entry name" value="RMtype1_S_FclI-TRD1-CR1_like"/>
    <property type="match status" value="1"/>
</dbReference>
<dbReference type="Gene3D" id="1.10.287.1120">
    <property type="entry name" value="Bipartite methylase S protein"/>
    <property type="match status" value="1"/>
</dbReference>
<evidence type="ECO:0000256" key="1">
    <source>
        <dbReference type="ARBA" id="ARBA00010923"/>
    </source>
</evidence>
<dbReference type="Proteomes" id="UP000183454">
    <property type="component" value="Unassembled WGS sequence"/>
</dbReference>
<evidence type="ECO:0000313" key="6">
    <source>
        <dbReference type="Proteomes" id="UP000183454"/>
    </source>
</evidence>